<protein>
    <submittedName>
        <fullName evidence="1">Uncharacterized protein</fullName>
    </submittedName>
</protein>
<dbReference type="Pfam" id="PF04488">
    <property type="entry name" value="Gly_transf_sug"/>
    <property type="match status" value="1"/>
</dbReference>
<comment type="caution">
    <text evidence="1">The sequence shown here is derived from an EMBL/GenBank/DDBJ whole genome shotgun (WGS) entry which is preliminary data.</text>
</comment>
<dbReference type="SUPFAM" id="SSF53448">
    <property type="entry name" value="Nucleotide-diphospho-sugar transferases"/>
    <property type="match status" value="1"/>
</dbReference>
<accession>A0A4S2F008</accession>
<proteinExistence type="predicted"/>
<dbReference type="Gene3D" id="3.90.550.20">
    <property type="match status" value="1"/>
</dbReference>
<sequence length="50" mass="6302">MYQAFPYNMQRWDAIRYLILYRMGGMYVDFDYQSLERMENLSFRLQAHIR</sequence>
<reference evidence="1 2" key="1">
    <citation type="submission" date="2019-04" db="EMBL/GenBank/DDBJ databases">
        <title>Microbes associate with the intestines of laboratory mice.</title>
        <authorList>
            <person name="Navarre W."/>
            <person name="Wong E."/>
            <person name="Huang K."/>
            <person name="Tropini C."/>
            <person name="Ng K."/>
            <person name="Yu B."/>
        </authorList>
    </citation>
    <scope>NUCLEOTIDE SEQUENCE [LARGE SCALE GENOMIC DNA]</scope>
    <source>
        <strain evidence="1 2">NM39_I3</strain>
    </source>
</reference>
<dbReference type="InterPro" id="IPR007577">
    <property type="entry name" value="GlycoTrfase_DXD_sugar-bd_CS"/>
</dbReference>
<name>A0A4S2F008_PARDI</name>
<evidence type="ECO:0000313" key="1">
    <source>
        <dbReference type="EMBL" id="TGY61602.1"/>
    </source>
</evidence>
<dbReference type="InterPro" id="IPR029044">
    <property type="entry name" value="Nucleotide-diphossugar_trans"/>
</dbReference>
<dbReference type="AlphaFoldDB" id="A0A4S2F008"/>
<evidence type="ECO:0000313" key="2">
    <source>
        <dbReference type="Proteomes" id="UP000310032"/>
    </source>
</evidence>
<dbReference type="EMBL" id="SRYM01000006">
    <property type="protein sequence ID" value="TGY61602.1"/>
    <property type="molecule type" value="Genomic_DNA"/>
</dbReference>
<dbReference type="Proteomes" id="UP000310032">
    <property type="component" value="Unassembled WGS sequence"/>
</dbReference>
<gene>
    <name evidence="1" type="ORF">E5342_03215</name>
</gene>
<organism evidence="1 2">
    <name type="scientific">Parabacteroides distasonis</name>
    <dbReference type="NCBI Taxonomy" id="823"/>
    <lineage>
        <taxon>Bacteria</taxon>
        <taxon>Pseudomonadati</taxon>
        <taxon>Bacteroidota</taxon>
        <taxon>Bacteroidia</taxon>
        <taxon>Bacteroidales</taxon>
        <taxon>Tannerellaceae</taxon>
        <taxon>Parabacteroides</taxon>
    </lineage>
</organism>